<dbReference type="EMBL" id="CP037421">
    <property type="protein sequence ID" value="QDT25558.1"/>
    <property type="molecule type" value="Genomic_DNA"/>
</dbReference>
<dbReference type="SUPFAM" id="SSF54523">
    <property type="entry name" value="Pili subunits"/>
    <property type="match status" value="1"/>
</dbReference>
<evidence type="ECO:0000313" key="3">
    <source>
        <dbReference type="Proteomes" id="UP000315647"/>
    </source>
</evidence>
<dbReference type="AlphaFoldDB" id="A0A517Q1Q0"/>
<name>A0A517Q1Q0_9PLAN</name>
<gene>
    <name evidence="2" type="ORF">Enr10x_08550</name>
</gene>
<evidence type="ECO:0000313" key="2">
    <source>
        <dbReference type="EMBL" id="QDT25558.1"/>
    </source>
</evidence>
<dbReference type="PANTHER" id="PTHR30093:SF2">
    <property type="entry name" value="TYPE II SECRETION SYSTEM PROTEIN H"/>
    <property type="match status" value="1"/>
</dbReference>
<evidence type="ECO:0000259" key="1">
    <source>
        <dbReference type="Pfam" id="PF07596"/>
    </source>
</evidence>
<dbReference type="RefSeq" id="WP_145448227.1">
    <property type="nucleotide sequence ID" value="NZ_CP037421.1"/>
</dbReference>
<dbReference type="Proteomes" id="UP000315647">
    <property type="component" value="Chromosome"/>
</dbReference>
<feature type="domain" description="DUF1559" evidence="1">
    <location>
        <begin position="28"/>
        <end position="119"/>
    </location>
</feature>
<sequence length="349" mass="39220">MQRWISIVVVLLLIILVIGLTMPAVEQSREAARRSTSKNNLKQIGLALLNYHETHKCLPPGGVIREDGLALHGWFTMILPFCDVSHDYAMINFQIPWNQGRNSELFEQSRPLFLIPGSDFQFTSQGFALTNYLANPHQLYRNSNVTFEQMENGTAHTWLAGEVAGNFQPWGYPFNWRPLGTKLCAGPNSYGHPPWRGGHLLFADGSVSFFSENTSDVILEKFAAAPPVPTAEQVAVPDRQFETGGFYWNKEQLLSDSKAKEMFYVRILRGKTSSPLKLAVYSNRNPQYVADDDPALQVKYTGPYFLFTIDKTTDIAEALKDSSLSEATSPAQLQKNEEILNNLQSQLPE</sequence>
<accession>A0A517Q1Q0</accession>
<dbReference type="InterPro" id="IPR045584">
    <property type="entry name" value="Pilin-like"/>
</dbReference>
<organism evidence="2 3">
    <name type="scientific">Gimesia panareensis</name>
    <dbReference type="NCBI Taxonomy" id="2527978"/>
    <lineage>
        <taxon>Bacteria</taxon>
        <taxon>Pseudomonadati</taxon>
        <taxon>Planctomycetota</taxon>
        <taxon>Planctomycetia</taxon>
        <taxon>Planctomycetales</taxon>
        <taxon>Planctomycetaceae</taxon>
        <taxon>Gimesia</taxon>
    </lineage>
</organism>
<dbReference type="Pfam" id="PF07596">
    <property type="entry name" value="SBP_bac_10"/>
    <property type="match status" value="1"/>
</dbReference>
<protein>
    <recommendedName>
        <fullName evidence="1">DUF1559 domain-containing protein</fullName>
    </recommendedName>
</protein>
<reference evidence="2 3" key="1">
    <citation type="submission" date="2019-03" db="EMBL/GenBank/DDBJ databases">
        <title>Deep-cultivation of Planctomycetes and their phenomic and genomic characterization uncovers novel biology.</title>
        <authorList>
            <person name="Wiegand S."/>
            <person name="Jogler M."/>
            <person name="Boedeker C."/>
            <person name="Pinto D."/>
            <person name="Vollmers J."/>
            <person name="Rivas-Marin E."/>
            <person name="Kohn T."/>
            <person name="Peeters S.H."/>
            <person name="Heuer A."/>
            <person name="Rast P."/>
            <person name="Oberbeckmann S."/>
            <person name="Bunk B."/>
            <person name="Jeske O."/>
            <person name="Meyerdierks A."/>
            <person name="Storesund J.E."/>
            <person name="Kallscheuer N."/>
            <person name="Luecker S."/>
            <person name="Lage O.M."/>
            <person name="Pohl T."/>
            <person name="Merkel B.J."/>
            <person name="Hornburger P."/>
            <person name="Mueller R.-W."/>
            <person name="Bruemmer F."/>
            <person name="Labrenz M."/>
            <person name="Spormann A.M."/>
            <person name="Op den Camp H."/>
            <person name="Overmann J."/>
            <person name="Amann R."/>
            <person name="Jetten M.S.M."/>
            <person name="Mascher T."/>
            <person name="Medema M.H."/>
            <person name="Devos D.P."/>
            <person name="Kaster A.-K."/>
            <person name="Ovreas L."/>
            <person name="Rohde M."/>
            <person name="Galperin M.Y."/>
            <person name="Jogler C."/>
        </authorList>
    </citation>
    <scope>NUCLEOTIDE SEQUENCE [LARGE SCALE GENOMIC DNA]</scope>
    <source>
        <strain evidence="2 3">Enr10</strain>
    </source>
</reference>
<proteinExistence type="predicted"/>
<dbReference type="InterPro" id="IPR011453">
    <property type="entry name" value="DUF1559"/>
</dbReference>
<dbReference type="PANTHER" id="PTHR30093">
    <property type="entry name" value="GENERAL SECRETION PATHWAY PROTEIN G"/>
    <property type="match status" value="1"/>
</dbReference>
<keyword evidence="3" id="KW-1185">Reference proteome</keyword>